<protein>
    <submittedName>
        <fullName evidence="2">Uncharacterized protein</fullName>
    </submittedName>
</protein>
<evidence type="ECO:0000256" key="1">
    <source>
        <dbReference type="SAM" id="MobiDB-lite"/>
    </source>
</evidence>
<sequence>MAALCEEAEAYVLANKVDLDDHARNKLAKYDAHKQMQWLVNPVMMFCIEQTMNQLLWERQNSSTAAELDSTETEETFATTQDGVEPEPDPDDEPGMFDLFG</sequence>
<evidence type="ECO:0000313" key="2">
    <source>
        <dbReference type="EMBL" id="AYV80654.1"/>
    </source>
</evidence>
<accession>A0A3G5A2B9</accession>
<reference evidence="2" key="1">
    <citation type="submission" date="2018-10" db="EMBL/GenBank/DDBJ databases">
        <title>Hidden diversity of soil giant viruses.</title>
        <authorList>
            <person name="Schulz F."/>
            <person name="Alteio L."/>
            <person name="Goudeau D."/>
            <person name="Ryan E.M."/>
            <person name="Malmstrom R.R."/>
            <person name="Blanchard J."/>
            <person name="Woyke T."/>
        </authorList>
    </citation>
    <scope>NUCLEOTIDE SEQUENCE</scope>
    <source>
        <strain evidence="2">HAV1</strain>
    </source>
</reference>
<feature type="region of interest" description="Disordered" evidence="1">
    <location>
        <begin position="63"/>
        <end position="101"/>
    </location>
</feature>
<organism evidence="2">
    <name type="scientific">Harvfovirus sp</name>
    <dbReference type="NCBI Taxonomy" id="2487768"/>
    <lineage>
        <taxon>Viruses</taxon>
        <taxon>Varidnaviria</taxon>
        <taxon>Bamfordvirae</taxon>
        <taxon>Nucleocytoviricota</taxon>
        <taxon>Megaviricetes</taxon>
        <taxon>Imitervirales</taxon>
        <taxon>Mimiviridae</taxon>
        <taxon>Klosneuvirinae</taxon>
    </lineage>
</organism>
<name>A0A3G5A2B9_9VIRU</name>
<feature type="compositionally biased region" description="Acidic residues" evidence="1">
    <location>
        <begin position="84"/>
        <end position="95"/>
    </location>
</feature>
<dbReference type="EMBL" id="MK072246">
    <property type="protein sequence ID" value="AYV80654.1"/>
    <property type="molecule type" value="Genomic_DNA"/>
</dbReference>
<proteinExistence type="predicted"/>
<gene>
    <name evidence="2" type="ORF">Harvfovirus4_18</name>
</gene>